<dbReference type="SMART" id="SM00232">
    <property type="entry name" value="JAB_MPN"/>
    <property type="match status" value="1"/>
</dbReference>
<dbReference type="PROSITE" id="PS50076">
    <property type="entry name" value="DNAJ_2"/>
    <property type="match status" value="1"/>
</dbReference>
<protein>
    <recommendedName>
        <fullName evidence="7">J domain-containing protein</fullName>
    </recommendedName>
</protein>
<evidence type="ECO:0000259" key="4">
    <source>
        <dbReference type="PROSITE" id="PS50249"/>
    </source>
</evidence>
<dbReference type="PANTHER" id="PTHR44157">
    <property type="entry name" value="DNAJ HOMOLOG SUBFAMILY C MEMBER 11"/>
    <property type="match status" value="1"/>
</dbReference>
<keyword evidence="2" id="KW-0175">Coiled coil</keyword>
<gene>
    <name evidence="5" type="ORF">DSTB1V02_LOCUS3104</name>
</gene>
<keyword evidence="6" id="KW-1185">Reference proteome</keyword>
<dbReference type="Pfam" id="PF11875">
    <property type="entry name" value="DnaJ-like_C11_C"/>
    <property type="match status" value="1"/>
</dbReference>
<proteinExistence type="predicted"/>
<evidence type="ECO:0000256" key="2">
    <source>
        <dbReference type="SAM" id="Coils"/>
    </source>
</evidence>
<dbReference type="SUPFAM" id="SSF46565">
    <property type="entry name" value="Chaperone J-domain"/>
    <property type="match status" value="1"/>
</dbReference>
<keyword evidence="1" id="KW-0143">Chaperone</keyword>
<dbReference type="AlphaFoldDB" id="A0A7R9A0H9"/>
<dbReference type="Pfam" id="PF00226">
    <property type="entry name" value="DnaJ"/>
    <property type="match status" value="1"/>
</dbReference>
<feature type="domain" description="MPN" evidence="4">
    <location>
        <begin position="663"/>
        <end position="801"/>
    </location>
</feature>
<dbReference type="Pfam" id="PF22774">
    <property type="entry name" value="DNAJC11_beta-barrel"/>
    <property type="match status" value="1"/>
</dbReference>
<dbReference type="SUPFAM" id="SSF102712">
    <property type="entry name" value="JAB1/MPN domain"/>
    <property type="match status" value="1"/>
</dbReference>
<feature type="domain" description="J" evidence="3">
    <location>
        <begin position="1"/>
        <end position="59"/>
    </location>
</feature>
<evidence type="ECO:0000259" key="3">
    <source>
        <dbReference type="PROSITE" id="PS50076"/>
    </source>
</evidence>
<feature type="coiled-coil region" evidence="2">
    <location>
        <begin position="425"/>
        <end position="452"/>
    </location>
</feature>
<dbReference type="Pfam" id="PF01398">
    <property type="entry name" value="JAB"/>
    <property type="match status" value="1"/>
</dbReference>
<dbReference type="EMBL" id="CAJPEV010000379">
    <property type="protein sequence ID" value="CAG0884656.1"/>
    <property type="molecule type" value="Genomic_DNA"/>
</dbReference>
<dbReference type="EMBL" id="LR899896">
    <property type="protein sequence ID" value="CAD7243171.1"/>
    <property type="molecule type" value="Genomic_DNA"/>
</dbReference>
<dbReference type="GO" id="GO:0042407">
    <property type="term" value="P:cristae formation"/>
    <property type="evidence" value="ECO:0007669"/>
    <property type="project" value="TreeGrafter"/>
</dbReference>
<sequence length="811" mass="90767">MNASQDEINAAYRRLSRLYHPDKHSEQKKNNARQLFNKTKTIYEVLSDPHKRAIYDTLGVKGLQLEGWEMIPRTKTPREIREEFERLSRLQEEMHLQQKTNPKGRIVMNVNAVDFFNPYWDDDDEDDGERGEGERNRLFPSLEVSGLTFFQSIEAPLTTKNTALLSGEVTAHNGIGSGEQDPAVMFHLKVLHGPIPSHLFSSNLSVGMRKLLSHKSWAEFDVGMGTGLNFSLKGYRNLSKRSYLTASAYLHATSHGLQPLFVASLMYQLDKKISGHITWKGGAQNGMTTTLVRDSEKTRLVGSLHLGASSSYASFRSMVKLKEVKLRAGIKAGTFGYLLDCGVDKKISDYSWLGASLIFGIPTGVLLRVKLTRSTQTYECNMALCEEVLPAPLLYGSLVPLIMYQVLKALIIDPYQREEKQRHVLKHKEAHAARQKEHKKEAEAALELMKETVWRIIQQEESCQGLIIVKALYGCHASQLGTGEQGQEADGNVIDVTIPLQCLVKDSKLIIHDVQKSQLPGFYDPCIGEEKTIQVEYLFRGQHHHVIVNESEPLRIPKISSNGEEMRDGQFPFSLQVSAGRRIAERERDWSSLLIVDAMIGAIATNGTHRILDQNLTSSTSLSPGFSAYESQSSRIFISNNGIPLLEEMSGKKRLKRSLCERVILTPEVYAICLEHALSTSNEVMGLLVGQALVSGGVMSIVTIIVLGQSDATEDRVEISPEVLSSASEKAEELAQVNHFPLRVVGWYHSHPEITVPPSHIDLETQIGYQSLDDSFIGLIVSLQSHQAYKRPKKLLLMDAMKEKHLKFAVE</sequence>
<dbReference type="Proteomes" id="UP000677054">
    <property type="component" value="Unassembled WGS sequence"/>
</dbReference>
<name>A0A7R9A0H9_9CRUS</name>
<dbReference type="GO" id="GO:0008237">
    <property type="term" value="F:metallopeptidase activity"/>
    <property type="evidence" value="ECO:0007669"/>
    <property type="project" value="InterPro"/>
</dbReference>
<reference evidence="5" key="1">
    <citation type="submission" date="2020-11" db="EMBL/GenBank/DDBJ databases">
        <authorList>
            <person name="Tran Van P."/>
        </authorList>
    </citation>
    <scope>NUCLEOTIDE SEQUENCE</scope>
</reference>
<accession>A0A7R9A0H9</accession>
<dbReference type="SMART" id="SM00271">
    <property type="entry name" value="DnaJ"/>
    <property type="match status" value="1"/>
</dbReference>
<dbReference type="InterPro" id="IPR001623">
    <property type="entry name" value="DnaJ_domain"/>
</dbReference>
<dbReference type="InterPro" id="IPR052243">
    <property type="entry name" value="Mito_inner_membrane_organizer"/>
</dbReference>
<dbReference type="InterPro" id="IPR036869">
    <property type="entry name" value="J_dom_sf"/>
</dbReference>
<evidence type="ECO:0008006" key="7">
    <source>
        <dbReference type="Google" id="ProtNLM"/>
    </source>
</evidence>
<dbReference type="Gene3D" id="3.40.140.10">
    <property type="entry name" value="Cytidine Deaminase, domain 2"/>
    <property type="match status" value="1"/>
</dbReference>
<evidence type="ECO:0000256" key="1">
    <source>
        <dbReference type="ARBA" id="ARBA00023186"/>
    </source>
</evidence>
<dbReference type="InterPro" id="IPR037518">
    <property type="entry name" value="MPN"/>
</dbReference>
<dbReference type="Gene3D" id="1.10.287.110">
    <property type="entry name" value="DnaJ domain"/>
    <property type="match status" value="1"/>
</dbReference>
<dbReference type="PROSITE" id="PS50249">
    <property type="entry name" value="MPN"/>
    <property type="match status" value="1"/>
</dbReference>
<dbReference type="InterPro" id="IPR024586">
    <property type="entry name" value="DnaJ-like_C11_C"/>
</dbReference>
<evidence type="ECO:0000313" key="5">
    <source>
        <dbReference type="EMBL" id="CAD7243171.1"/>
    </source>
</evidence>
<organism evidence="5">
    <name type="scientific">Darwinula stevensoni</name>
    <dbReference type="NCBI Taxonomy" id="69355"/>
    <lineage>
        <taxon>Eukaryota</taxon>
        <taxon>Metazoa</taxon>
        <taxon>Ecdysozoa</taxon>
        <taxon>Arthropoda</taxon>
        <taxon>Crustacea</taxon>
        <taxon>Oligostraca</taxon>
        <taxon>Ostracoda</taxon>
        <taxon>Podocopa</taxon>
        <taxon>Podocopida</taxon>
        <taxon>Darwinulocopina</taxon>
        <taxon>Darwinuloidea</taxon>
        <taxon>Darwinulidae</taxon>
        <taxon>Darwinula</taxon>
    </lineage>
</organism>
<dbReference type="InterPro" id="IPR000555">
    <property type="entry name" value="JAMM/MPN+_dom"/>
</dbReference>
<dbReference type="PRINTS" id="PR00625">
    <property type="entry name" value="JDOMAIN"/>
</dbReference>
<evidence type="ECO:0000313" key="6">
    <source>
        <dbReference type="Proteomes" id="UP000677054"/>
    </source>
</evidence>
<dbReference type="CDD" id="cd06257">
    <property type="entry name" value="DnaJ"/>
    <property type="match status" value="1"/>
</dbReference>
<dbReference type="GO" id="GO:0005739">
    <property type="term" value="C:mitochondrion"/>
    <property type="evidence" value="ECO:0007669"/>
    <property type="project" value="GOC"/>
</dbReference>
<dbReference type="OrthoDB" id="18010at2759"/>
<dbReference type="PANTHER" id="PTHR44157:SF1">
    <property type="entry name" value="DNAJ HOMOLOG SUBFAMILY C MEMBER 11"/>
    <property type="match status" value="1"/>
</dbReference>
<dbReference type="InterPro" id="IPR055225">
    <property type="entry name" value="DNAJC11-like_beta-barrel"/>
</dbReference>